<gene>
    <name evidence="2" type="ORF">ELLFYP107_01589</name>
</gene>
<feature type="region of interest" description="Disordered" evidence="1">
    <location>
        <begin position="1"/>
        <end position="76"/>
    </location>
</feature>
<evidence type="ECO:0000256" key="1">
    <source>
        <dbReference type="SAM" id="MobiDB-lite"/>
    </source>
</evidence>
<name>A0A6N2ZQK1_EGGLN</name>
<reference evidence="2" key="1">
    <citation type="submission" date="2019-11" db="EMBL/GenBank/DDBJ databases">
        <authorList>
            <person name="Feng L."/>
        </authorList>
    </citation>
    <scope>NUCLEOTIDE SEQUENCE</scope>
    <source>
        <strain evidence="2">ElentaLFYP107</strain>
    </source>
</reference>
<accession>A0A6N2ZQK1</accession>
<dbReference type="RefSeq" id="WP_421772768.1">
    <property type="nucleotide sequence ID" value="NZ_CACRTT010000006.1"/>
</dbReference>
<evidence type="ECO:0000313" key="2">
    <source>
        <dbReference type="EMBL" id="VYT80437.1"/>
    </source>
</evidence>
<dbReference type="EMBL" id="CACRTT010000006">
    <property type="protein sequence ID" value="VYT80437.1"/>
    <property type="molecule type" value="Genomic_DNA"/>
</dbReference>
<dbReference type="InterPro" id="IPR019546">
    <property type="entry name" value="TAT_signal_bac_arc"/>
</dbReference>
<feature type="compositionally biased region" description="Gly residues" evidence="1">
    <location>
        <begin position="1"/>
        <end position="18"/>
    </location>
</feature>
<sequence length="493" mass="51533">MGNVAGYGGAHGGSGRRGGSADVGNVAGYGSASAMGSVGAHRRSSSASPSPSSPAPRGTSNGNAGGNGVRVPTPNGGEVLLTRRHFLYGALGVGALAAVGGGASVVIEQTKNDPDDNLVVLKVPEDAVLSSASDEFANTFVQAEDPTTLMNQVGNYELPYGSLVWANDDDLAACLLPTDTGKPLTQVALLSLSSGNSTVVLEQAVGSDEGFEIYDVRATSSGLIWAEADILDGVWRIYTARTDGAALGNPALVEEGDGDWEMPTIAAVGNRAFWQVLPKASGPKKTEPSLFKRATMGANDIETLWTSIGRMATAPYATGDSVVITPRTDTSSIHYQLVRVDANTGEALDTMALPTSMKPLEAGYGNTGFMFSFDAGYQYGGGIASIGTYTPASAVTNGDYSNAPWFRFSRNPTAPPAWCGSYLMVKSRTQVVGINFDTNDWFAFDVKSGADDYGEYLASTGSRDAVVTYTNIDDKPLDGEARKYCLVRVWTPA</sequence>
<protein>
    <recommendedName>
        <fullName evidence="3">Tat pathway signal protein</fullName>
    </recommendedName>
</protein>
<dbReference type="NCBIfam" id="TIGR01409">
    <property type="entry name" value="TAT_signal_seq"/>
    <property type="match status" value="1"/>
</dbReference>
<proteinExistence type="predicted"/>
<dbReference type="AlphaFoldDB" id="A0A6N2ZQK1"/>
<organism evidence="2">
    <name type="scientific">Eggerthella lenta</name>
    <name type="common">Eubacterium lentum</name>
    <dbReference type="NCBI Taxonomy" id="84112"/>
    <lineage>
        <taxon>Bacteria</taxon>
        <taxon>Bacillati</taxon>
        <taxon>Actinomycetota</taxon>
        <taxon>Coriobacteriia</taxon>
        <taxon>Eggerthellales</taxon>
        <taxon>Eggerthellaceae</taxon>
        <taxon>Eggerthella</taxon>
    </lineage>
</organism>
<evidence type="ECO:0008006" key="3">
    <source>
        <dbReference type="Google" id="ProtNLM"/>
    </source>
</evidence>